<accession>A0A4Y2C1J1</accession>
<dbReference type="Proteomes" id="UP000499080">
    <property type="component" value="Unassembled WGS sequence"/>
</dbReference>
<evidence type="ECO:0000256" key="1">
    <source>
        <dbReference type="SAM" id="MobiDB-lite"/>
    </source>
</evidence>
<dbReference type="AlphaFoldDB" id="A0A4Y2C1J1"/>
<evidence type="ECO:0000313" key="3">
    <source>
        <dbReference type="Proteomes" id="UP000499080"/>
    </source>
</evidence>
<reference evidence="2 3" key="1">
    <citation type="journal article" date="2019" name="Sci. Rep.">
        <title>Orb-weaving spider Araneus ventricosus genome elucidates the spidroin gene catalogue.</title>
        <authorList>
            <person name="Kono N."/>
            <person name="Nakamura H."/>
            <person name="Ohtoshi R."/>
            <person name="Moran D.A.P."/>
            <person name="Shinohara A."/>
            <person name="Yoshida Y."/>
            <person name="Fujiwara M."/>
            <person name="Mori M."/>
            <person name="Tomita M."/>
            <person name="Arakawa K."/>
        </authorList>
    </citation>
    <scope>NUCLEOTIDE SEQUENCE [LARGE SCALE GENOMIC DNA]</scope>
</reference>
<name>A0A4Y2C1J1_ARAVE</name>
<gene>
    <name evidence="2" type="ORF">AVEN_84939_1</name>
</gene>
<dbReference type="OrthoDB" id="7765201at2759"/>
<protein>
    <recommendedName>
        <fullName evidence="4">CCHC-type domain-containing protein</fullName>
    </recommendedName>
</protein>
<proteinExistence type="predicted"/>
<feature type="region of interest" description="Disordered" evidence="1">
    <location>
        <begin position="34"/>
        <end position="56"/>
    </location>
</feature>
<comment type="caution">
    <text evidence="2">The sequence shown here is derived from an EMBL/GenBank/DDBJ whole genome shotgun (WGS) entry which is preliminary data.</text>
</comment>
<dbReference type="EMBL" id="BGPR01000128">
    <property type="protein sequence ID" value="GBL97234.1"/>
    <property type="molecule type" value="Genomic_DNA"/>
</dbReference>
<organism evidence="2 3">
    <name type="scientific">Araneus ventricosus</name>
    <name type="common">Orbweaver spider</name>
    <name type="synonym">Epeira ventricosa</name>
    <dbReference type="NCBI Taxonomy" id="182803"/>
    <lineage>
        <taxon>Eukaryota</taxon>
        <taxon>Metazoa</taxon>
        <taxon>Ecdysozoa</taxon>
        <taxon>Arthropoda</taxon>
        <taxon>Chelicerata</taxon>
        <taxon>Arachnida</taxon>
        <taxon>Araneae</taxon>
        <taxon>Araneomorphae</taxon>
        <taxon>Entelegynae</taxon>
        <taxon>Araneoidea</taxon>
        <taxon>Araneidae</taxon>
        <taxon>Araneus</taxon>
    </lineage>
</organism>
<sequence>MALAPLNPNNQPTLEPVAGPSRAVEQKWTAVTTKRKAPVAPVSVQSKKPAVVPPPLSLPPKRPFRLPPRPSLPTVVVKPVGDEPCTSATLKSMLETHIHPIALGVKVLSCQPATGQGVIVRTETSEMAQKLETAVNTHQELTGKCTASAPNPRHPQLLIYDVPESTGDRSEVEAAFIDRLRVSNNLPSGPIRVVFRLPGRGSFHHWVLAMDPAIFATLKGSRRVHWGFGSFRCREYCEPQQCYKCYRYGHGRAACNAPRALCSRCLGV</sequence>
<evidence type="ECO:0008006" key="4">
    <source>
        <dbReference type="Google" id="ProtNLM"/>
    </source>
</evidence>
<keyword evidence="3" id="KW-1185">Reference proteome</keyword>
<evidence type="ECO:0000313" key="2">
    <source>
        <dbReference type="EMBL" id="GBL97234.1"/>
    </source>
</evidence>
<feature type="region of interest" description="Disordered" evidence="1">
    <location>
        <begin position="1"/>
        <end position="22"/>
    </location>
</feature>